<dbReference type="Proteomes" id="UP000623608">
    <property type="component" value="Unassembled WGS sequence"/>
</dbReference>
<dbReference type="SUPFAM" id="SSF50998">
    <property type="entry name" value="Quinoprotein alcohol dehydrogenase-like"/>
    <property type="match status" value="1"/>
</dbReference>
<dbReference type="GO" id="GO:0006508">
    <property type="term" value="P:proteolysis"/>
    <property type="evidence" value="ECO:0007669"/>
    <property type="project" value="InterPro"/>
</dbReference>
<gene>
    <name evidence="5" type="ORF">Ate02nite_55670</name>
</gene>
<name>A0A919TWF7_9ACTN</name>
<feature type="repeat" description="WD" evidence="3">
    <location>
        <begin position="1667"/>
        <end position="1690"/>
    </location>
</feature>
<dbReference type="Pfam" id="PF00400">
    <property type="entry name" value="WD40"/>
    <property type="match status" value="9"/>
</dbReference>
<feature type="repeat" description="WD" evidence="3">
    <location>
        <begin position="884"/>
        <end position="927"/>
    </location>
</feature>
<feature type="repeat" description="WD" evidence="3">
    <location>
        <begin position="1602"/>
        <end position="1645"/>
    </location>
</feature>
<keyword evidence="1 3" id="KW-0853">WD repeat</keyword>
<keyword evidence="6" id="KW-1185">Reference proteome</keyword>
<proteinExistence type="predicted"/>
<dbReference type="InterPro" id="IPR011047">
    <property type="entry name" value="Quinoprotein_ADH-like_sf"/>
</dbReference>
<dbReference type="RefSeq" id="WP_203810696.1">
    <property type="nucleotide sequence ID" value="NZ_BOMY01000035.1"/>
</dbReference>
<dbReference type="PANTHER" id="PTHR22847">
    <property type="entry name" value="WD40 REPEAT PROTEIN"/>
    <property type="match status" value="1"/>
</dbReference>
<feature type="repeat" description="WD" evidence="3">
    <location>
        <begin position="1195"/>
        <end position="1238"/>
    </location>
</feature>
<feature type="domain" description="Peptidase C14 caspase" evidence="4">
    <location>
        <begin position="12"/>
        <end position="194"/>
    </location>
</feature>
<dbReference type="PROSITE" id="PS50082">
    <property type="entry name" value="WD_REPEATS_2"/>
    <property type="match status" value="13"/>
</dbReference>
<feature type="repeat" description="WD" evidence="3">
    <location>
        <begin position="974"/>
        <end position="1017"/>
    </location>
</feature>
<dbReference type="SMART" id="SM00320">
    <property type="entry name" value="WD40"/>
    <property type="match status" value="15"/>
</dbReference>
<accession>A0A919TWF7</accession>
<feature type="repeat" description="WD" evidence="3">
    <location>
        <begin position="1577"/>
        <end position="1600"/>
    </location>
</feature>
<dbReference type="Gene3D" id="2.130.10.10">
    <property type="entry name" value="YVTN repeat-like/Quinoprotein amine dehydrogenase"/>
    <property type="match status" value="5"/>
</dbReference>
<dbReference type="SUPFAM" id="SSF52540">
    <property type="entry name" value="P-loop containing nucleoside triphosphate hydrolases"/>
    <property type="match status" value="1"/>
</dbReference>
<dbReference type="PANTHER" id="PTHR22847:SF637">
    <property type="entry name" value="WD REPEAT DOMAIN 5B"/>
    <property type="match status" value="1"/>
</dbReference>
<dbReference type="PROSITE" id="PS50294">
    <property type="entry name" value="WD_REPEATS_REGION"/>
    <property type="match status" value="5"/>
</dbReference>
<protein>
    <recommendedName>
        <fullName evidence="4">Peptidase C14 caspase domain-containing protein</fullName>
    </recommendedName>
</protein>
<dbReference type="SUPFAM" id="SSF50978">
    <property type="entry name" value="WD40 repeat-like"/>
    <property type="match status" value="2"/>
</dbReference>
<dbReference type="InterPro" id="IPR027417">
    <property type="entry name" value="P-loop_NTPase"/>
</dbReference>
<dbReference type="PROSITE" id="PS00678">
    <property type="entry name" value="WD_REPEATS_1"/>
    <property type="match status" value="6"/>
</dbReference>
<dbReference type="InterPro" id="IPR019775">
    <property type="entry name" value="WD40_repeat_CS"/>
</dbReference>
<dbReference type="PRINTS" id="PR00320">
    <property type="entry name" value="GPROTEINBRPT"/>
</dbReference>
<feature type="repeat" description="WD" evidence="3">
    <location>
        <begin position="1373"/>
        <end position="1415"/>
    </location>
</feature>
<dbReference type="Gene3D" id="3.40.50.1460">
    <property type="match status" value="1"/>
</dbReference>
<comment type="caution">
    <text evidence="5">The sequence shown here is derived from an EMBL/GenBank/DDBJ whole genome shotgun (WGS) entry which is preliminary data.</text>
</comment>
<dbReference type="InterPro" id="IPR036322">
    <property type="entry name" value="WD40_repeat_dom_sf"/>
</dbReference>
<evidence type="ECO:0000259" key="4">
    <source>
        <dbReference type="Pfam" id="PF00656"/>
    </source>
</evidence>
<dbReference type="CDD" id="cd00200">
    <property type="entry name" value="WD40"/>
    <property type="match status" value="1"/>
</dbReference>
<dbReference type="InterPro" id="IPR020472">
    <property type="entry name" value="WD40_PAC1"/>
</dbReference>
<keyword evidence="2" id="KW-0677">Repeat</keyword>
<evidence type="ECO:0000313" key="5">
    <source>
        <dbReference type="EMBL" id="GIF22837.1"/>
    </source>
</evidence>
<feature type="repeat" description="WD" evidence="3">
    <location>
        <begin position="1151"/>
        <end position="1194"/>
    </location>
</feature>
<evidence type="ECO:0000313" key="6">
    <source>
        <dbReference type="Proteomes" id="UP000623608"/>
    </source>
</evidence>
<feature type="repeat" description="WD" evidence="3">
    <location>
        <begin position="1065"/>
        <end position="1100"/>
    </location>
</feature>
<dbReference type="EMBL" id="BOMY01000035">
    <property type="protein sequence ID" value="GIF22837.1"/>
    <property type="molecule type" value="Genomic_DNA"/>
</dbReference>
<dbReference type="SUPFAM" id="SSF52129">
    <property type="entry name" value="Caspase-like"/>
    <property type="match status" value="1"/>
</dbReference>
<dbReference type="Pfam" id="PF00656">
    <property type="entry name" value="Peptidase_C14"/>
    <property type="match status" value="1"/>
</dbReference>
<evidence type="ECO:0000256" key="3">
    <source>
        <dbReference type="PROSITE-ProRule" id="PRU00221"/>
    </source>
</evidence>
<dbReference type="InterPro" id="IPR011600">
    <property type="entry name" value="Pept_C14_caspase"/>
</dbReference>
<dbReference type="InterPro" id="IPR001680">
    <property type="entry name" value="WD40_rpt"/>
</dbReference>
<feature type="repeat" description="WD" evidence="3">
    <location>
        <begin position="794"/>
        <end position="837"/>
    </location>
</feature>
<feature type="repeat" description="WD" evidence="3">
    <location>
        <begin position="1019"/>
        <end position="1063"/>
    </location>
</feature>
<evidence type="ECO:0000256" key="1">
    <source>
        <dbReference type="ARBA" id="ARBA00022574"/>
    </source>
</evidence>
<organism evidence="5 6">
    <name type="scientific">Paractinoplanes tereljensis</name>
    <dbReference type="NCBI Taxonomy" id="571912"/>
    <lineage>
        <taxon>Bacteria</taxon>
        <taxon>Bacillati</taxon>
        <taxon>Actinomycetota</taxon>
        <taxon>Actinomycetes</taxon>
        <taxon>Micromonosporales</taxon>
        <taxon>Micromonosporaceae</taxon>
        <taxon>Paractinoplanes</taxon>
    </lineage>
</organism>
<dbReference type="InterPro" id="IPR015943">
    <property type="entry name" value="WD40/YVTN_repeat-like_dom_sf"/>
</dbReference>
<reference evidence="5" key="1">
    <citation type="submission" date="2021-01" db="EMBL/GenBank/DDBJ databases">
        <title>Whole genome shotgun sequence of Actinoplanes tereljensis NBRC 105297.</title>
        <authorList>
            <person name="Komaki H."/>
            <person name="Tamura T."/>
        </authorList>
    </citation>
    <scope>NUCLEOTIDE SEQUENCE</scope>
    <source>
        <strain evidence="5">NBRC 105297</strain>
    </source>
</reference>
<sequence length="1723" mass="184719">MTQDDRDRTERRFVITLGTGRFRDPTATQLPAVARDLDTVAEVFGGFGYRRVLHGLGEYDSADQIRRKLNLWCRDQRFGGDDLLVVYFAGHGVYVDRHYLVCYDTDGRDPAGTAMATEDLVRVLIQSGVQHLLFIVDTCHGGAGAVEAAQIALRRQANAWFGDQGDLWFLTSTRARDEALDGAFARALPAALRAVTQRSGQRQEFLDVHDLVGEITAIFTRKGAEQRAELPFARSVGVSRFLPNARFHAELPPEGTDLETQHRAADRDLTEHFGPRSRGVDFESEVGTYFSGRTEALSQLVAWLNTPGGDGRGRVVTGRPGCGKSAVVSRMVALSDPGYRATLNLAGVDPRTVVAEGTVDAFVLARHKRLEDVVARLADELGFEADGAGSLLRQVGLRARARKKTVIVVDALDEAGSGTASDTGGRGEPRRIARELLRPLGEIPGVHLLVGSRFEVVASLGDMTVLDLDRADLLSTADIHRYVVRMLTAAEEPDISTPYRDRPDLAEVVAEAVAQRAAGVFLVARMTARSLRDHAEVVDTGSPGWADKLPSRIGEAFDDYLARFGADEARVRRLLAPVAFAEGQGLPDNLWPELATAISEIPCTREDVEWVVGVAKAYLAEVREPEQKRSVFRLYHQTLAEHLRDPVKYPAEVVQPRIVAALSAAAPLDDSGARHWFGVHPYIRANLATHAAAGGCLDDLVGDPGFLLTTDQPALLSAFHTVSGLSARQARAAYEQVAHRLTEVDPAERASYLQLSAHRCGAPELAAAIDRLELPVRWRTRWADWSATGPHRRLLGHDINVLSVAVHELDGWPVAVSGDADGVLRKWDLITNQAIDEPVPAGEDPIHAIAVVEVDGYALVLLACGDGLVRGHDLSTGKPLHDPLVGHTNAVLAVGVGEYEGRPVAVTGGADGAVRLWDLRSWTMLGEPITDGHTAIRAVAIGRTAERTVVVAGGVDGRVRVWDVAQSELVGEPLAGHTGAVNSLTVGSLDDRPLLVTGSDDETIQLWDLDTRQPLGERIWAHRQSVRSVTLGVLDDGRPVVVSGGYDDQVRVWDARTRQPVGQTLIGHTGFVNAVATGIVGNHPQAVTAGTDRTVRVWNLTADATRGGHAQPVSVLSFDRCSGDRHLVTGGADGTARCWDLNRRAEAGQPMIGHTGAVTALAARDEAGGHYVVTGDTYGTVRVWDPEQGTVVKRLDGHTNEVTALCHARHGERTVVVSGSADGTVRLWDLVADPVAATLLVGHNDHVSWLTTGELTGRPVVAAASSLRVSIWWLDTGEPLRLRVRGRPRSLILALICHSDRVVATYSEHGNRLIACDVLAGTELSPPLSGHRTAPRAAIMADLTGTLVALTGDIDGEIRLWNLLTGEQIGEPMRGHDASVQALALGAVDGKPIAASCDRDTVRLWDLDRCEQLGKPVLGRAPGVSSLAVAGDHGRELLATTGDNCSIELRVMAEAPVTGARLAGGRNWAGQVRALPDGRLLGSGLNGTLRIWDAASRRQIGWLINESGSGWMSSAVAVAVAERGARLVALAGTAGGDVRVWNLSTFTLTGELVGHTARIWAIATVGPDEEPGGGPALVATGSGDSTVRLWRLEDLTALGEPLTPHDGDVNAVTFARWRGERVVLSGDDEGVVRCWSTRTGQPVTVPFTKHSLYVTDLLAFRLAGRELLCVASSDGMVRVWDLGKEAMVTELNLEASVQEMVLAPGGLLCVGTTSGLVALTLEL</sequence>
<feature type="repeat" description="WD" evidence="3">
    <location>
        <begin position="950"/>
        <end position="972"/>
    </location>
</feature>
<dbReference type="InterPro" id="IPR029030">
    <property type="entry name" value="Caspase-like_dom_sf"/>
</dbReference>
<evidence type="ECO:0000256" key="2">
    <source>
        <dbReference type="ARBA" id="ARBA00022737"/>
    </source>
</evidence>
<feature type="repeat" description="WD" evidence="3">
    <location>
        <begin position="1106"/>
        <end position="1149"/>
    </location>
</feature>
<dbReference type="GO" id="GO:0004197">
    <property type="term" value="F:cysteine-type endopeptidase activity"/>
    <property type="evidence" value="ECO:0007669"/>
    <property type="project" value="InterPro"/>
</dbReference>